<gene>
    <name evidence="1" type="ORF">WAE58_22030</name>
</gene>
<dbReference type="Pfam" id="PF21983">
    <property type="entry name" value="NikA-like"/>
    <property type="match status" value="1"/>
</dbReference>
<reference evidence="1 2" key="1">
    <citation type="submission" date="2024-03" db="EMBL/GenBank/DDBJ databases">
        <title>Sequence of Lycoming College Course Isolates.</title>
        <authorList>
            <person name="Plotts O."/>
            <person name="Newman J."/>
        </authorList>
    </citation>
    <scope>NUCLEOTIDE SEQUENCE [LARGE SCALE GENOMIC DNA]</scope>
    <source>
        <strain evidence="1 2">CJB-3</strain>
    </source>
</reference>
<dbReference type="RefSeq" id="WP_337717685.1">
    <property type="nucleotide sequence ID" value="NZ_JBBEUB010000010.1"/>
</dbReference>
<organism evidence="1 2">
    <name type="scientific">Pedobacter panaciterrae</name>
    <dbReference type="NCBI Taxonomy" id="363849"/>
    <lineage>
        <taxon>Bacteria</taxon>
        <taxon>Pseudomonadati</taxon>
        <taxon>Bacteroidota</taxon>
        <taxon>Sphingobacteriia</taxon>
        <taxon>Sphingobacteriales</taxon>
        <taxon>Sphingobacteriaceae</taxon>
        <taxon>Pedobacter</taxon>
    </lineage>
</organism>
<dbReference type="EMBL" id="JBBEUB010000010">
    <property type="protein sequence ID" value="MEJ2905140.1"/>
    <property type="molecule type" value="Genomic_DNA"/>
</dbReference>
<evidence type="ECO:0008006" key="3">
    <source>
        <dbReference type="Google" id="ProtNLM"/>
    </source>
</evidence>
<accession>A0ABU8NUR0</accession>
<comment type="caution">
    <text evidence="1">The sequence shown here is derived from an EMBL/GenBank/DDBJ whole genome shotgun (WGS) entry which is preliminary data.</text>
</comment>
<evidence type="ECO:0000313" key="1">
    <source>
        <dbReference type="EMBL" id="MEJ2905140.1"/>
    </source>
</evidence>
<dbReference type="InterPro" id="IPR053842">
    <property type="entry name" value="NikA-like"/>
</dbReference>
<keyword evidence="2" id="KW-1185">Reference proteome</keyword>
<proteinExistence type="predicted"/>
<name>A0ABU8NUR0_9SPHI</name>
<evidence type="ECO:0000313" key="2">
    <source>
        <dbReference type="Proteomes" id="UP001378956"/>
    </source>
</evidence>
<dbReference type="Proteomes" id="UP001378956">
    <property type="component" value="Unassembled WGS sequence"/>
</dbReference>
<sequence>MINQRDNRKKRGRPKVSQKKNINVTVRCNTIEKKLIQDSARKLNTSVSVYLRELGLKGAAKIKLKTLPKEVLQFTGTLHHITATLNLIARKRNSAEDLNAMDRALINQQMRTVQRIVEEIKTYLK</sequence>
<protein>
    <recommendedName>
        <fullName evidence="3">Mobilization protein MobC</fullName>
    </recommendedName>
</protein>